<evidence type="ECO:0000313" key="4">
    <source>
        <dbReference type="Proteomes" id="UP001300604"/>
    </source>
</evidence>
<reference evidence="3" key="2">
    <citation type="submission" date="2024-06" db="EMBL/GenBank/DDBJ databases">
        <title>Caproicibacterium argilliputei sp. nov, a novel caproic acid producing anaerobic bacterium isolated from pit mud.</title>
        <authorList>
            <person name="Xia S."/>
        </authorList>
    </citation>
    <scope>NUCLEOTIDE SEQUENCE</scope>
    <source>
        <strain evidence="3">ZCY20-5</strain>
    </source>
</reference>
<dbReference type="Pfam" id="PF03787">
    <property type="entry name" value="RAMPs"/>
    <property type="match status" value="1"/>
</dbReference>
<protein>
    <submittedName>
        <fullName evidence="3">Type III-B CRISPR module RAMP protein Cmr4</fullName>
    </submittedName>
</protein>
<dbReference type="AlphaFoldDB" id="A0AA97D7S9"/>
<dbReference type="PANTHER" id="PTHR36700:SF1">
    <property type="entry name" value="CRISPR SYSTEM CMR SUBUNIT CMR4"/>
    <property type="match status" value="1"/>
</dbReference>
<name>A0AA97D7S9_9FIRM</name>
<dbReference type="EMBL" id="CP135996">
    <property type="protein sequence ID" value="WOC31811.1"/>
    <property type="molecule type" value="Genomic_DNA"/>
</dbReference>
<keyword evidence="1" id="KW-0051">Antiviral defense</keyword>
<dbReference type="InterPro" id="IPR013410">
    <property type="entry name" value="CRISPR-assoc_RAMP_Cmr4"/>
</dbReference>
<feature type="domain" description="CRISPR type III-associated protein" evidence="2">
    <location>
        <begin position="7"/>
        <end position="251"/>
    </location>
</feature>
<dbReference type="KEGG" id="carl:PXC00_11520"/>
<dbReference type="RefSeq" id="WP_275846766.1">
    <property type="nucleotide sequence ID" value="NZ_CP135996.1"/>
</dbReference>
<evidence type="ECO:0000313" key="3">
    <source>
        <dbReference type="EMBL" id="WOC31811.1"/>
    </source>
</evidence>
<organism evidence="3 4">
    <name type="scientific">Caproicibacterium argilliputei</name>
    <dbReference type="NCBI Taxonomy" id="3030016"/>
    <lineage>
        <taxon>Bacteria</taxon>
        <taxon>Bacillati</taxon>
        <taxon>Bacillota</taxon>
        <taxon>Clostridia</taxon>
        <taxon>Eubacteriales</taxon>
        <taxon>Oscillospiraceae</taxon>
        <taxon>Caproicibacterium</taxon>
    </lineage>
</organism>
<sequence length="259" mass="28838">MKPHIFKIECLTDMHVGNGEANYNIIDNEVQKDTVLQDVPIIQSSGVKGALKQHFEGIWGKESKYTKQVFGGEIETTDADGSKKKTTKEGAYKFFTAVCLARPLRVSDGEKPYVLATSYDVLDSFKSLLDGLKLKSGYENLIGSFFDGDKVEVEGKPTVLKKTSSKKSIFKEDFVVFNSLQDFALPVRARNFLDDGGISKNLWYEELVPHKSIFYFAILVPDDDQLFAEFKEKLEASPVQFGGNASVGNGYTTVTEVEV</sequence>
<dbReference type="NCBIfam" id="TIGR02580">
    <property type="entry name" value="cas_RAMP_Cmr4"/>
    <property type="match status" value="1"/>
</dbReference>
<evidence type="ECO:0000259" key="2">
    <source>
        <dbReference type="Pfam" id="PF03787"/>
    </source>
</evidence>
<accession>A0AA97D7S9</accession>
<gene>
    <name evidence="3" type="primary">cmr4</name>
    <name evidence="3" type="ORF">PXC00_11520</name>
</gene>
<reference evidence="3" key="1">
    <citation type="submission" date="2023-09" db="EMBL/GenBank/DDBJ databases">
        <authorList>
            <person name="Zeng C."/>
        </authorList>
    </citation>
    <scope>NUCLEOTIDE SEQUENCE</scope>
    <source>
        <strain evidence="3">ZCY20-5</strain>
    </source>
</reference>
<dbReference type="PANTHER" id="PTHR36700">
    <property type="entry name" value="CRISPR SYSTEM CMR SUBUNIT CMR4"/>
    <property type="match status" value="1"/>
</dbReference>
<keyword evidence="4" id="KW-1185">Reference proteome</keyword>
<dbReference type="InterPro" id="IPR005537">
    <property type="entry name" value="RAMP_III_fam"/>
</dbReference>
<dbReference type="GO" id="GO:0051607">
    <property type="term" value="P:defense response to virus"/>
    <property type="evidence" value="ECO:0007669"/>
    <property type="project" value="UniProtKB-KW"/>
</dbReference>
<dbReference type="Proteomes" id="UP001300604">
    <property type="component" value="Chromosome"/>
</dbReference>
<evidence type="ECO:0000256" key="1">
    <source>
        <dbReference type="ARBA" id="ARBA00023118"/>
    </source>
</evidence>
<proteinExistence type="predicted"/>